<protein>
    <submittedName>
        <fullName evidence="3">Uncharacterized protein</fullName>
    </submittedName>
</protein>
<keyword evidence="2" id="KW-0472">Membrane</keyword>
<dbReference type="EMBL" id="JAEPRA010000011">
    <property type="protein sequence ID" value="KAG2178434.1"/>
    <property type="molecule type" value="Genomic_DNA"/>
</dbReference>
<name>A0A8H7UGJ8_9FUNG</name>
<comment type="caution">
    <text evidence="3">The sequence shown here is derived from an EMBL/GenBank/DDBJ whole genome shotgun (WGS) entry which is preliminary data.</text>
</comment>
<dbReference type="OrthoDB" id="2353421at2759"/>
<accession>A0A8H7UGJ8</accession>
<sequence>MEKGYHQLSTFHSGKSAHSLSPASSYYDPSPNMAHDTHRQQGYSRSPYPPSATKARRQEQYAGSYSKRPTRSCGVCDCVMWLFIIILFAIGVYCHLHASSILSSADNCPSQCLKSCYSQYPRTLDDCDLKSCDSQCNPQAAQAKTYLLASIGTIVAGVMTTLITLCIRFCSGFGALCYRDSCCAII</sequence>
<proteinExistence type="predicted"/>
<dbReference type="Proteomes" id="UP000612746">
    <property type="component" value="Unassembled WGS sequence"/>
</dbReference>
<keyword evidence="2" id="KW-0812">Transmembrane</keyword>
<gene>
    <name evidence="3" type="ORF">INT44_001586</name>
</gene>
<feature type="transmembrane region" description="Helical" evidence="2">
    <location>
        <begin position="74"/>
        <end position="93"/>
    </location>
</feature>
<evidence type="ECO:0000313" key="3">
    <source>
        <dbReference type="EMBL" id="KAG2178434.1"/>
    </source>
</evidence>
<feature type="transmembrane region" description="Helical" evidence="2">
    <location>
        <begin position="147"/>
        <end position="170"/>
    </location>
</feature>
<feature type="region of interest" description="Disordered" evidence="1">
    <location>
        <begin position="1"/>
        <end position="68"/>
    </location>
</feature>
<evidence type="ECO:0000256" key="2">
    <source>
        <dbReference type="SAM" id="Phobius"/>
    </source>
</evidence>
<keyword evidence="2" id="KW-1133">Transmembrane helix</keyword>
<evidence type="ECO:0000256" key="1">
    <source>
        <dbReference type="SAM" id="MobiDB-lite"/>
    </source>
</evidence>
<evidence type="ECO:0000313" key="4">
    <source>
        <dbReference type="Proteomes" id="UP000612746"/>
    </source>
</evidence>
<feature type="compositionally biased region" description="Polar residues" evidence="1">
    <location>
        <begin position="7"/>
        <end position="24"/>
    </location>
</feature>
<reference evidence="3" key="1">
    <citation type="submission" date="2020-12" db="EMBL/GenBank/DDBJ databases">
        <title>Metabolic potential, ecology and presence of endohyphal bacteria is reflected in genomic diversity of Mucoromycotina.</title>
        <authorList>
            <person name="Muszewska A."/>
            <person name="Okrasinska A."/>
            <person name="Steczkiewicz K."/>
            <person name="Drgas O."/>
            <person name="Orlowska M."/>
            <person name="Perlinska-Lenart U."/>
            <person name="Aleksandrzak-Piekarczyk T."/>
            <person name="Szatraj K."/>
            <person name="Zielenkiewicz U."/>
            <person name="Pilsyk S."/>
            <person name="Malc E."/>
            <person name="Mieczkowski P."/>
            <person name="Kruszewska J.S."/>
            <person name="Biernat P."/>
            <person name="Pawlowska J."/>
        </authorList>
    </citation>
    <scope>NUCLEOTIDE SEQUENCE</scope>
    <source>
        <strain evidence="3">WA0000051536</strain>
    </source>
</reference>
<dbReference type="AlphaFoldDB" id="A0A8H7UGJ8"/>
<keyword evidence="4" id="KW-1185">Reference proteome</keyword>
<organism evidence="3 4">
    <name type="scientific">Umbelopsis vinacea</name>
    <dbReference type="NCBI Taxonomy" id="44442"/>
    <lineage>
        <taxon>Eukaryota</taxon>
        <taxon>Fungi</taxon>
        <taxon>Fungi incertae sedis</taxon>
        <taxon>Mucoromycota</taxon>
        <taxon>Mucoromycotina</taxon>
        <taxon>Umbelopsidomycetes</taxon>
        <taxon>Umbelopsidales</taxon>
        <taxon>Umbelopsidaceae</taxon>
        <taxon>Umbelopsis</taxon>
    </lineage>
</organism>